<feature type="region of interest" description="Disordered" evidence="1">
    <location>
        <begin position="827"/>
        <end position="951"/>
    </location>
</feature>
<feature type="region of interest" description="Disordered" evidence="1">
    <location>
        <begin position="214"/>
        <end position="275"/>
    </location>
</feature>
<evidence type="ECO:0000256" key="1">
    <source>
        <dbReference type="SAM" id="MobiDB-lite"/>
    </source>
</evidence>
<organism evidence="2 3">
    <name type="scientific">Alternaria panax</name>
    <dbReference type="NCBI Taxonomy" id="48097"/>
    <lineage>
        <taxon>Eukaryota</taxon>
        <taxon>Fungi</taxon>
        <taxon>Dikarya</taxon>
        <taxon>Ascomycota</taxon>
        <taxon>Pezizomycotina</taxon>
        <taxon>Dothideomycetes</taxon>
        <taxon>Pleosporomycetidae</taxon>
        <taxon>Pleosporales</taxon>
        <taxon>Pleosporineae</taxon>
        <taxon>Pleosporaceae</taxon>
        <taxon>Alternaria</taxon>
        <taxon>Alternaria sect. Panax</taxon>
    </lineage>
</organism>
<feature type="compositionally biased region" description="Polar residues" evidence="1">
    <location>
        <begin position="170"/>
        <end position="198"/>
    </location>
</feature>
<feature type="region of interest" description="Disordered" evidence="1">
    <location>
        <begin position="539"/>
        <end position="575"/>
    </location>
</feature>
<feature type="region of interest" description="Disordered" evidence="1">
    <location>
        <begin position="781"/>
        <end position="810"/>
    </location>
</feature>
<feature type="region of interest" description="Disordered" evidence="1">
    <location>
        <begin position="1113"/>
        <end position="1136"/>
    </location>
</feature>
<name>A0AAD4FIN6_9PLEO</name>
<dbReference type="AlphaFoldDB" id="A0AAD4FIN6"/>
<sequence length="1166" mass="128864">MAQCTAPAEPHVLPPPIPVRSRLRNGSAYQQRLLAIQSTPSNSESALLFPVSQTPFEKLDRELTDTQQRLASAILEGKNMIGKRDSPCWGSRQENNTTTDRMRTAETLGDFCSTEVGSEVSYCDGHPKPLRSDLSDLHLTASSTYSQHTIGERSKRLVEQVEVQGCVPSVQGSRDCTTSATHVSHANHSNNTSPSSGYSAEKMDTKVSDWLVRGFLSPSSDEPGSPKQTTSNSNRRFPPRDVSLSLFPPASPSTGRREYTPPRSPLARPACSMSPLNNGRDAYGNYIPSNKRDYLTAHSPLTSPKVQVIPESHKFSEQGISAPMVRLRGGGWNGFKSFWKPAGTEEFGQSFSSTSLQHSVGRDSTLRGIPPTNYAGRSESRAPRSVRSRFCKIDRTIEGTPRGPSAIDTRRDGQLIERRKLRQGSNTPDSTGTDDSSTRRTRTEAVLYQHFGPQLSPLVPMCPETRPLTVRELPTTYGRADVPIRDGPLSHIDKTFAPPNVRSALPAENKSMVYSTSPSHPVAKIEPTSWQMVESQETQCTDSTLQSHVVAPRANKRWDRENPLPPPRLPPTNPPRFLRADPPEYDAPENFDDDIYRASSMLSANTLDNNLMDVLGLENTDAYKRVEHGRAIQRIQAERRGYEEADRRRDLNVRQHEELQQREPALSTIVPDDSVTVVMRRQPIDRWHDLERTAALSEHRPPSSSTPSQYLPRHGHITAKARVIPRQQNAQHRTIGYPSIVTASEPVESVSVKCQNSLQTVISKAGEITRFILAAPSGSRYKTYSKRQPPVECQEEKQPGLGADTTGWPRNGKSFSMATDGMLISTQAPNSKTTLGHDQSPNSRGGQTQPDNRGWEHPRGRRVRKGEKIEKTENGRRGGKWGRKLKEDAFAEDVPESMRGGGSSAIPAANINPNTTRSRGATRLQHPGFARRGPRARSSSPKALTPLAGPLSDLMPMSQQLQQNFTAIDSAGTLQTRLHLPDNEDRCYVRRDDGDVLPFNPTLGYPHHLRLNTYCDIDKPDVATLKWLERICARPDAIAEPAVNMRGGGVLSTNGEASSLTSHHRFLTSEAMSLYSGDEAIDSSDIDALLMSSTHLNLDQVTNEAMASNDCINGDDTKPSLDGANVRSSFSTDSTVELRQKKKAKENVWRDEDRARAMAMAMHSIG</sequence>
<gene>
    <name evidence="2" type="ORF">G6011_08835</name>
</gene>
<dbReference type="Proteomes" id="UP001199106">
    <property type="component" value="Unassembled WGS sequence"/>
</dbReference>
<protein>
    <submittedName>
        <fullName evidence="2">Uncharacterized protein</fullName>
    </submittedName>
</protein>
<feature type="compositionally biased region" description="Pro residues" evidence="1">
    <location>
        <begin position="563"/>
        <end position="574"/>
    </location>
</feature>
<reference evidence="2" key="1">
    <citation type="submission" date="2021-07" db="EMBL/GenBank/DDBJ databases">
        <title>Genome Resource of American Ginseng Black Spot Pathogen Alternaria panax.</title>
        <authorList>
            <person name="Qiu C."/>
            <person name="Wang W."/>
            <person name="Liu Z."/>
        </authorList>
    </citation>
    <scope>NUCLEOTIDE SEQUENCE</scope>
    <source>
        <strain evidence="2">BNCC115425</strain>
    </source>
</reference>
<feature type="compositionally biased region" description="Basic and acidic residues" evidence="1">
    <location>
        <begin position="408"/>
        <end position="418"/>
    </location>
</feature>
<feature type="compositionally biased region" description="Basic and acidic residues" evidence="1">
    <location>
        <begin position="866"/>
        <end position="876"/>
    </location>
</feature>
<feature type="compositionally biased region" description="Polar residues" evidence="1">
    <location>
        <begin position="827"/>
        <end position="851"/>
    </location>
</feature>
<evidence type="ECO:0000313" key="3">
    <source>
        <dbReference type="Proteomes" id="UP001199106"/>
    </source>
</evidence>
<accession>A0AAD4FIN6</accession>
<comment type="caution">
    <text evidence="2">The sequence shown here is derived from an EMBL/GenBank/DDBJ whole genome shotgun (WGS) entry which is preliminary data.</text>
</comment>
<feature type="region of interest" description="Disordered" evidence="1">
    <location>
        <begin position="694"/>
        <end position="713"/>
    </location>
</feature>
<evidence type="ECO:0000313" key="2">
    <source>
        <dbReference type="EMBL" id="KAG9190747.1"/>
    </source>
</evidence>
<feature type="region of interest" description="Disordered" evidence="1">
    <location>
        <begin position="358"/>
        <end position="441"/>
    </location>
</feature>
<feature type="region of interest" description="Disordered" evidence="1">
    <location>
        <begin position="169"/>
        <end position="200"/>
    </location>
</feature>
<feature type="compositionally biased region" description="Polar residues" evidence="1">
    <location>
        <begin position="217"/>
        <end position="235"/>
    </location>
</feature>
<dbReference type="EMBL" id="JAANER010000004">
    <property type="protein sequence ID" value="KAG9190747.1"/>
    <property type="molecule type" value="Genomic_DNA"/>
</dbReference>
<feature type="compositionally biased region" description="Polar residues" evidence="1">
    <location>
        <begin position="1126"/>
        <end position="1136"/>
    </location>
</feature>
<keyword evidence="3" id="KW-1185">Reference proteome</keyword>
<proteinExistence type="predicted"/>
<feature type="compositionally biased region" description="Low complexity" evidence="1">
    <location>
        <begin position="927"/>
        <end position="941"/>
    </location>
</feature>